<name>A0AAU0UTW0_9FIRM</name>
<dbReference type="KEGG" id="dbc:MFMK1_002546"/>
<evidence type="ECO:0000313" key="3">
    <source>
        <dbReference type="Proteomes" id="UP001329915"/>
    </source>
</evidence>
<evidence type="ECO:0000313" key="2">
    <source>
        <dbReference type="EMBL" id="WRO22708.1"/>
    </source>
</evidence>
<accession>A0AAU0UTW0</accession>
<feature type="region of interest" description="Disordered" evidence="1">
    <location>
        <begin position="114"/>
        <end position="135"/>
    </location>
</feature>
<evidence type="ECO:0000256" key="1">
    <source>
        <dbReference type="SAM" id="MobiDB-lite"/>
    </source>
</evidence>
<keyword evidence="3" id="KW-1185">Reference proteome</keyword>
<sequence>MNEVQYIFEQDIKDKKRIGTGVFSKTGKKGYVGKMRTPYDLMSAQEKRQLNTNKVVTYSVYDTIMSYDDFKTLDELERTRILAEYLKRFSRKKISEEWGVKPYSVNNWVSQLGLSQPRQTPKTNSHRKEDEPAAGNEGFSIKLVGSFNGKEIQDRLMALAQILIDDRAYSITFVINENDNN</sequence>
<protein>
    <submittedName>
        <fullName evidence="2">Helix-turn-helix domain-containing protein</fullName>
    </submittedName>
</protein>
<dbReference type="RefSeq" id="WP_366922111.1">
    <property type="nucleotide sequence ID" value="NZ_CP121694.1"/>
</dbReference>
<reference evidence="2 3" key="1">
    <citation type="submission" date="2023-04" db="EMBL/GenBank/DDBJ databases">
        <authorList>
            <person name="Hsu D."/>
        </authorList>
    </citation>
    <scope>NUCLEOTIDE SEQUENCE [LARGE SCALE GENOMIC DNA]</scope>
    <source>
        <strain evidence="2 3">MK1</strain>
    </source>
</reference>
<feature type="compositionally biased region" description="Polar residues" evidence="1">
    <location>
        <begin position="114"/>
        <end position="123"/>
    </location>
</feature>
<dbReference type="Proteomes" id="UP001329915">
    <property type="component" value="Chromosome"/>
</dbReference>
<proteinExistence type="predicted"/>
<dbReference type="EMBL" id="CP121694">
    <property type="protein sequence ID" value="WRO22708.1"/>
    <property type="molecule type" value="Genomic_DNA"/>
</dbReference>
<organism evidence="2 3">
    <name type="scientific">Metallumcola ferriviriculae</name>
    <dbReference type="NCBI Taxonomy" id="3039180"/>
    <lineage>
        <taxon>Bacteria</taxon>
        <taxon>Bacillati</taxon>
        <taxon>Bacillota</taxon>
        <taxon>Clostridia</taxon>
        <taxon>Neomoorellales</taxon>
        <taxon>Desulfitibacteraceae</taxon>
        <taxon>Metallumcola</taxon>
    </lineage>
</organism>
<gene>
    <name evidence="2" type="ORF">MFMK1_002546</name>
</gene>
<dbReference type="AlphaFoldDB" id="A0AAU0UTW0"/>